<protein>
    <submittedName>
        <fullName evidence="12">Sialic acid-binding Ig-like lectin 14</fullName>
    </submittedName>
</protein>
<comment type="subcellular location">
    <subcellularLocation>
        <location evidence="1">Membrane</location>
        <topology evidence="1">Single-pass type I membrane protein</topology>
    </subcellularLocation>
</comment>
<dbReference type="PANTHER" id="PTHR12035:SF128">
    <property type="entry name" value="BRANCHED CHAIN KETO ACID DEHYDROGENASE E1 SUBUNIT BETA,-LIKE-RELATED"/>
    <property type="match status" value="1"/>
</dbReference>
<dbReference type="Pfam" id="PF13927">
    <property type="entry name" value="Ig_3"/>
    <property type="match status" value="1"/>
</dbReference>
<evidence type="ECO:0000313" key="12">
    <source>
        <dbReference type="Ensembl" id="ENSLBEP00000032415.1"/>
    </source>
</evidence>
<reference evidence="12" key="1">
    <citation type="submission" date="2025-08" db="UniProtKB">
        <authorList>
            <consortium name="Ensembl"/>
        </authorList>
    </citation>
    <scope>IDENTIFICATION</scope>
</reference>
<name>A0A3Q3NDR4_9LABR</name>
<dbReference type="SMART" id="SM00409">
    <property type="entry name" value="IG"/>
    <property type="match status" value="3"/>
</dbReference>
<reference evidence="12" key="2">
    <citation type="submission" date="2025-09" db="UniProtKB">
        <authorList>
            <consortium name="Ensembl"/>
        </authorList>
    </citation>
    <scope>IDENTIFICATION</scope>
</reference>
<comment type="similarity">
    <text evidence="7">Belongs to the immunoglobulin superfamily. SIGLEC (sialic acid binding Ig-like lectin) family.</text>
</comment>
<accession>A0A3Q3NDR4</accession>
<feature type="domain" description="Ig-like" evidence="11">
    <location>
        <begin position="136"/>
        <end position="225"/>
    </location>
</feature>
<dbReference type="InterPro" id="IPR013106">
    <property type="entry name" value="Ig_V-set"/>
</dbReference>
<evidence type="ECO:0000256" key="1">
    <source>
        <dbReference type="ARBA" id="ARBA00004479"/>
    </source>
</evidence>
<dbReference type="STRING" id="56723.ENSLBEP00000032415"/>
<evidence type="ECO:0000256" key="8">
    <source>
        <dbReference type="SAM" id="MobiDB-lite"/>
    </source>
</evidence>
<organism evidence="12 13">
    <name type="scientific">Labrus bergylta</name>
    <name type="common">ballan wrasse</name>
    <dbReference type="NCBI Taxonomy" id="56723"/>
    <lineage>
        <taxon>Eukaryota</taxon>
        <taxon>Metazoa</taxon>
        <taxon>Chordata</taxon>
        <taxon>Craniata</taxon>
        <taxon>Vertebrata</taxon>
        <taxon>Euteleostomi</taxon>
        <taxon>Actinopterygii</taxon>
        <taxon>Neopterygii</taxon>
        <taxon>Teleostei</taxon>
        <taxon>Neoteleostei</taxon>
        <taxon>Acanthomorphata</taxon>
        <taxon>Eupercaria</taxon>
        <taxon>Labriformes</taxon>
        <taxon>Labridae</taxon>
        <taxon>Labrus</taxon>
    </lineage>
</organism>
<dbReference type="GeneTree" id="ENSGT01150000286924"/>
<evidence type="ECO:0000256" key="3">
    <source>
        <dbReference type="ARBA" id="ARBA00022734"/>
    </source>
</evidence>
<evidence type="ECO:0000256" key="6">
    <source>
        <dbReference type="ARBA" id="ARBA00023136"/>
    </source>
</evidence>
<dbReference type="SUPFAM" id="SSF48726">
    <property type="entry name" value="Immunoglobulin"/>
    <property type="match status" value="3"/>
</dbReference>
<dbReference type="Gene3D" id="2.60.40.10">
    <property type="entry name" value="Immunoglobulins"/>
    <property type="match status" value="4"/>
</dbReference>
<evidence type="ECO:0000256" key="5">
    <source>
        <dbReference type="ARBA" id="ARBA00022989"/>
    </source>
</evidence>
<dbReference type="GO" id="GO:0033691">
    <property type="term" value="F:sialic acid binding"/>
    <property type="evidence" value="ECO:0007669"/>
    <property type="project" value="TreeGrafter"/>
</dbReference>
<evidence type="ECO:0000259" key="11">
    <source>
        <dbReference type="PROSITE" id="PS50835"/>
    </source>
</evidence>
<keyword evidence="2 9" id="KW-0812">Transmembrane</keyword>
<keyword evidence="3" id="KW-0430">Lectin</keyword>
<feature type="chain" id="PRO_5018661465" evidence="10">
    <location>
        <begin position="19"/>
        <end position="582"/>
    </location>
</feature>
<dbReference type="GO" id="GO:0007155">
    <property type="term" value="P:cell adhesion"/>
    <property type="evidence" value="ECO:0007669"/>
    <property type="project" value="UniProtKB-KW"/>
</dbReference>
<evidence type="ECO:0000256" key="4">
    <source>
        <dbReference type="ARBA" id="ARBA00022889"/>
    </source>
</evidence>
<feature type="domain" description="Ig-like" evidence="11">
    <location>
        <begin position="23"/>
        <end position="128"/>
    </location>
</feature>
<dbReference type="InterPro" id="IPR051036">
    <property type="entry name" value="SIGLEC"/>
</dbReference>
<dbReference type="InterPro" id="IPR003598">
    <property type="entry name" value="Ig_sub2"/>
</dbReference>
<dbReference type="GO" id="GO:0005886">
    <property type="term" value="C:plasma membrane"/>
    <property type="evidence" value="ECO:0007669"/>
    <property type="project" value="TreeGrafter"/>
</dbReference>
<dbReference type="InterPro" id="IPR007110">
    <property type="entry name" value="Ig-like_dom"/>
</dbReference>
<dbReference type="InParanoid" id="A0A3Q3NDR4"/>
<keyword evidence="13" id="KW-1185">Reference proteome</keyword>
<evidence type="ECO:0000313" key="13">
    <source>
        <dbReference type="Proteomes" id="UP000261660"/>
    </source>
</evidence>
<evidence type="ECO:0000256" key="10">
    <source>
        <dbReference type="SAM" id="SignalP"/>
    </source>
</evidence>
<feature type="region of interest" description="Disordered" evidence="8">
    <location>
        <begin position="514"/>
        <end position="582"/>
    </location>
</feature>
<dbReference type="GO" id="GO:0030246">
    <property type="term" value="F:carbohydrate binding"/>
    <property type="evidence" value="ECO:0007669"/>
    <property type="project" value="UniProtKB-KW"/>
</dbReference>
<proteinExistence type="inferred from homology"/>
<evidence type="ECO:0000256" key="9">
    <source>
        <dbReference type="SAM" id="Phobius"/>
    </source>
</evidence>
<keyword evidence="10" id="KW-0732">Signal</keyword>
<dbReference type="SMART" id="SM00408">
    <property type="entry name" value="IGc2"/>
    <property type="match status" value="1"/>
</dbReference>
<keyword evidence="5 9" id="KW-1133">Transmembrane helix</keyword>
<dbReference type="InterPro" id="IPR003599">
    <property type="entry name" value="Ig_sub"/>
</dbReference>
<dbReference type="Pfam" id="PF07686">
    <property type="entry name" value="V-set"/>
    <property type="match status" value="1"/>
</dbReference>
<feature type="domain" description="Ig-like" evidence="11">
    <location>
        <begin position="232"/>
        <end position="308"/>
    </location>
</feature>
<evidence type="ECO:0000256" key="7">
    <source>
        <dbReference type="ARBA" id="ARBA00038361"/>
    </source>
</evidence>
<dbReference type="InterPro" id="IPR013783">
    <property type="entry name" value="Ig-like_fold"/>
</dbReference>
<dbReference type="Proteomes" id="UP000261660">
    <property type="component" value="Unplaced"/>
</dbReference>
<feature type="compositionally biased region" description="Basic and acidic residues" evidence="8">
    <location>
        <begin position="527"/>
        <end position="546"/>
    </location>
</feature>
<evidence type="ECO:0000256" key="2">
    <source>
        <dbReference type="ARBA" id="ARBA00022692"/>
    </source>
</evidence>
<dbReference type="PANTHER" id="PTHR12035">
    <property type="entry name" value="SIALIC ACID BINDING IMMUNOGLOBULIN-LIKE LECTIN"/>
    <property type="match status" value="1"/>
</dbReference>
<sequence length="582" mass="63653">MLLLIWLILLFTVERNNAQVASPNTQNITAEAGLCVVIPCKLSDDPAFALESAVWYKCEQNCTDSDIILRLNNTDPKTQSKRVSLLANDQRNCSIVINDLNKSDSGSYELRVLNKANNRLTSQRAKITVKDLSQKPTLNVPLLTEGTQTTLTCTAPGSCSGSVPTFSWAWRTPGKPNSPIRESVKESGQNSTFTFKPLAIHHGKEVTCKVSFRNNATTANTVILNVTYVRKPEITGKTTVTKGDTLDLTCRVDSFPPSVITWTKHGSEKPLSNSHIGSAPLVISDVNSNHSGLYTCAAKHLFNSVNITVMMRPKILNGSGCVNDLKLLTCSCISRADPLPGIKWPLLVNHTEFTVITTTSNHTVNSTFILAVNDQSNAVVECVSSNENGDVKQKLIVNKEQPKDEGQYIMKLLRVVTRLDILIAFLIGALLSAIICCSVRKCHRKKHRTHGYLAETLEMVTSQEDPLIDAGQAVENAQAIEQEAPEGGDGAAAGKSDVDYSNLDFSRFKRNNLAEKGMAQETETEYAEIKKGEAEERLDGEGKEEMAGEDEETKEFVADGGEGEDLYSNVEDIMGQEKEGAV</sequence>
<dbReference type="AlphaFoldDB" id="A0A3Q3NDR4"/>
<feature type="signal peptide" evidence="10">
    <location>
        <begin position="1"/>
        <end position="18"/>
    </location>
</feature>
<dbReference type="InterPro" id="IPR036179">
    <property type="entry name" value="Ig-like_dom_sf"/>
</dbReference>
<keyword evidence="4" id="KW-0130">Cell adhesion</keyword>
<feature type="transmembrane region" description="Helical" evidence="9">
    <location>
        <begin position="421"/>
        <end position="439"/>
    </location>
</feature>
<dbReference type="PROSITE" id="PS50835">
    <property type="entry name" value="IG_LIKE"/>
    <property type="match status" value="3"/>
</dbReference>
<dbReference type="Ensembl" id="ENSLBET00000033861.1">
    <property type="protein sequence ID" value="ENSLBEP00000032415.1"/>
    <property type="gene ID" value="ENSLBEG00000024442.1"/>
</dbReference>
<keyword evidence="6 9" id="KW-0472">Membrane</keyword>